<evidence type="ECO:0000313" key="2">
    <source>
        <dbReference type="Proteomes" id="UP001201463"/>
    </source>
</evidence>
<dbReference type="PANTHER" id="PTHR38588">
    <property type="entry name" value="BLL0334 PROTEIN"/>
    <property type="match status" value="1"/>
</dbReference>
<comment type="caution">
    <text evidence="1">The sequence shown here is derived from an EMBL/GenBank/DDBJ whole genome shotgun (WGS) entry which is preliminary data.</text>
</comment>
<dbReference type="InterPro" id="IPR023393">
    <property type="entry name" value="START-like_dom_sf"/>
</dbReference>
<gene>
    <name evidence="1" type="ORF">LXT12_24800</name>
</gene>
<name>A0ABS8XN00_9BURK</name>
<dbReference type="Pfam" id="PF06240">
    <property type="entry name" value="COXG"/>
    <property type="match status" value="1"/>
</dbReference>
<evidence type="ECO:0000313" key="1">
    <source>
        <dbReference type="EMBL" id="MCE4540468.1"/>
    </source>
</evidence>
<dbReference type="EMBL" id="JAJTWT010000017">
    <property type="protein sequence ID" value="MCE4540468.1"/>
    <property type="molecule type" value="Genomic_DNA"/>
</dbReference>
<protein>
    <submittedName>
        <fullName evidence="1">Carbon monoxide dehydrogenase subunit G</fullName>
    </submittedName>
</protein>
<dbReference type="InterPro" id="IPR010419">
    <property type="entry name" value="CO_DH_gsu"/>
</dbReference>
<dbReference type="Gene3D" id="3.30.530.20">
    <property type="match status" value="1"/>
</dbReference>
<dbReference type="SUPFAM" id="SSF55961">
    <property type="entry name" value="Bet v1-like"/>
    <property type="match status" value="1"/>
</dbReference>
<dbReference type="CDD" id="cd05018">
    <property type="entry name" value="CoxG"/>
    <property type="match status" value="1"/>
</dbReference>
<dbReference type="PANTHER" id="PTHR38588:SF1">
    <property type="entry name" value="BLL0334 PROTEIN"/>
    <property type="match status" value="1"/>
</dbReference>
<reference evidence="1 2" key="1">
    <citation type="submission" date="2021-12" db="EMBL/GenBank/DDBJ databases">
        <title>Genome seq of p7.</title>
        <authorList>
            <person name="Seo T."/>
        </authorList>
    </citation>
    <scope>NUCLEOTIDE SEQUENCE [LARGE SCALE GENOMIC DNA]</scope>
    <source>
        <strain evidence="1 2">P7</strain>
    </source>
</reference>
<proteinExistence type="predicted"/>
<accession>A0ABS8XN00</accession>
<sequence length="182" mass="19071">MNLTGQQTLPVSQAQAWAALNDTAMLQAALPGCESIAPAGEQAFDVLMAVSVGPVKARFKGRLQLSELNPPQSYRLGFEGSGGPAGHGKGQAAVSLTALSATETRLDYDVTASVGGKLAQIGSRLVDAAAQKLAEDFFTRFKAALVERHPPPVAEAATPPPPTPATTGWWARLRAWLARRIG</sequence>
<keyword evidence="2" id="KW-1185">Reference proteome</keyword>
<dbReference type="Proteomes" id="UP001201463">
    <property type="component" value="Unassembled WGS sequence"/>
</dbReference>
<dbReference type="RefSeq" id="WP_233394984.1">
    <property type="nucleotide sequence ID" value="NZ_JAJTWT010000017.1"/>
</dbReference>
<organism evidence="1 2">
    <name type="scientific">Pelomonas caseinilytica</name>
    <dbReference type="NCBI Taxonomy" id="2906763"/>
    <lineage>
        <taxon>Bacteria</taxon>
        <taxon>Pseudomonadati</taxon>
        <taxon>Pseudomonadota</taxon>
        <taxon>Betaproteobacteria</taxon>
        <taxon>Burkholderiales</taxon>
        <taxon>Sphaerotilaceae</taxon>
        <taxon>Roseateles</taxon>
    </lineage>
</organism>